<comment type="caution">
    <text evidence="2">The sequence shown here is derived from an EMBL/GenBank/DDBJ whole genome shotgun (WGS) entry which is preliminary data.</text>
</comment>
<organism evidence="2 3">
    <name type="scientific">Daeguia caeni</name>
    <dbReference type="NCBI Taxonomy" id="439612"/>
    <lineage>
        <taxon>Bacteria</taxon>
        <taxon>Pseudomonadati</taxon>
        <taxon>Pseudomonadota</taxon>
        <taxon>Alphaproteobacteria</taxon>
        <taxon>Hyphomicrobiales</taxon>
        <taxon>Brucellaceae</taxon>
        <taxon>Daeguia</taxon>
    </lineage>
</organism>
<sequence>MKEVSLDHFERRSWQGLHLHVLMTMIAHAFLHIGIVRARLEKWKKNALGPSEPVFCLYPAVCHRRTLKPPP</sequence>
<evidence type="ECO:0000313" key="3">
    <source>
        <dbReference type="Proteomes" id="UP001596042"/>
    </source>
</evidence>
<name>A0ABV9H1Y1_9HYPH</name>
<evidence type="ECO:0008006" key="4">
    <source>
        <dbReference type="Google" id="ProtNLM"/>
    </source>
</evidence>
<reference evidence="3" key="1">
    <citation type="journal article" date="2019" name="Int. J. Syst. Evol. Microbiol.">
        <title>The Global Catalogue of Microorganisms (GCM) 10K type strain sequencing project: providing services to taxonomists for standard genome sequencing and annotation.</title>
        <authorList>
            <consortium name="The Broad Institute Genomics Platform"/>
            <consortium name="The Broad Institute Genome Sequencing Center for Infectious Disease"/>
            <person name="Wu L."/>
            <person name="Ma J."/>
        </authorList>
    </citation>
    <scope>NUCLEOTIDE SEQUENCE [LARGE SCALE GENOMIC DNA]</scope>
    <source>
        <strain evidence="3">CGMCC 1.15731</strain>
    </source>
</reference>
<gene>
    <name evidence="2" type="ORF">ACFO1V_00050</name>
</gene>
<dbReference type="Proteomes" id="UP001596042">
    <property type="component" value="Unassembled WGS sequence"/>
</dbReference>
<accession>A0ABV9H1Y1</accession>
<proteinExistence type="predicted"/>
<keyword evidence="3" id="KW-1185">Reference proteome</keyword>
<feature type="transmembrane region" description="Helical" evidence="1">
    <location>
        <begin position="17"/>
        <end position="36"/>
    </location>
</feature>
<keyword evidence="1" id="KW-0472">Membrane</keyword>
<protein>
    <recommendedName>
        <fullName evidence="4">Transposase</fullName>
    </recommendedName>
</protein>
<evidence type="ECO:0000313" key="2">
    <source>
        <dbReference type="EMBL" id="MFC4623637.1"/>
    </source>
</evidence>
<dbReference type="EMBL" id="JBHSEL010000001">
    <property type="protein sequence ID" value="MFC4623637.1"/>
    <property type="molecule type" value="Genomic_DNA"/>
</dbReference>
<evidence type="ECO:0000256" key="1">
    <source>
        <dbReference type="SAM" id="Phobius"/>
    </source>
</evidence>
<keyword evidence="1" id="KW-1133">Transmembrane helix</keyword>
<dbReference type="RefSeq" id="WP_374830017.1">
    <property type="nucleotide sequence ID" value="NZ_JBHEEZ010000002.1"/>
</dbReference>
<keyword evidence="1" id="KW-0812">Transmembrane</keyword>